<keyword evidence="3" id="KW-1185">Reference proteome</keyword>
<dbReference type="InterPro" id="IPR049709">
    <property type="entry name" value="IniB-like_N"/>
</dbReference>
<dbReference type="EMBL" id="BAEH01000014">
    <property type="protein sequence ID" value="GAB16783.1"/>
    <property type="molecule type" value="Genomic_DNA"/>
</dbReference>
<feature type="compositionally biased region" description="Low complexity" evidence="1">
    <location>
        <begin position="205"/>
        <end position="240"/>
    </location>
</feature>
<feature type="region of interest" description="Disordered" evidence="1">
    <location>
        <begin position="262"/>
        <end position="383"/>
    </location>
</feature>
<sequence>MPLDTEDRISTIRTEEKAMSVNQSIIDFIMELLGDSEKAQQFSENPGKCMADSGLHDVTQTEVAEAIPSVVEQVSYGGGEWCPPIPAGGSPADIITQVINNYYTTVIGDNNTVVQANGPGSVAVGGDNEGNISTGGGVTGDGNDVGNTSTSQTKTEDNSVHGDNSGNDTKTSNADSSSNDNHAAATATGGDSGEKPAAEPQGLHPMAATMPPSAVASPAAAGISPTAATTPPLSATTSMSASTPLDSAVLTTVVAANDPSGPGITPELFGDDSAGIPLLSEDNSLPADPIAPTPEPDDGITIPDGSGSPVPTYDFTDDGYDSGGLDPAAPDPTDLATAMPDAPADASTPVTDTYSPDAASDASAPQGIVAPEAGHDIPDGVYY</sequence>
<evidence type="ECO:0000256" key="1">
    <source>
        <dbReference type="SAM" id="MobiDB-lite"/>
    </source>
</evidence>
<protein>
    <submittedName>
        <fullName evidence="2">Uncharacterized protein</fullName>
    </submittedName>
</protein>
<comment type="caution">
    <text evidence="2">The sequence shown here is derived from an EMBL/GenBank/DDBJ whole genome shotgun (WGS) entry which is preliminary data.</text>
</comment>
<dbReference type="NCBIfam" id="NF038175">
    <property type="entry name" value="IniB_NTERM"/>
    <property type="match status" value="1"/>
</dbReference>
<accession>H0QVD2</accession>
<evidence type="ECO:0000313" key="2">
    <source>
        <dbReference type="EMBL" id="GAB16783.1"/>
    </source>
</evidence>
<feature type="compositionally biased region" description="Low complexity" evidence="1">
    <location>
        <begin position="355"/>
        <end position="365"/>
    </location>
</feature>
<feature type="compositionally biased region" description="Low complexity" evidence="1">
    <location>
        <begin position="167"/>
        <end position="188"/>
    </location>
</feature>
<dbReference type="AlphaFoldDB" id="H0QVD2"/>
<feature type="region of interest" description="Disordered" evidence="1">
    <location>
        <begin position="118"/>
        <end position="240"/>
    </location>
</feature>
<proteinExistence type="predicted"/>
<name>H0QVD2_9ACTN</name>
<feature type="compositionally biased region" description="Low complexity" evidence="1">
    <location>
        <begin position="325"/>
        <end position="346"/>
    </location>
</feature>
<organism evidence="2 3">
    <name type="scientific">Gordonia effusa NBRC 100432</name>
    <dbReference type="NCBI Taxonomy" id="1077974"/>
    <lineage>
        <taxon>Bacteria</taxon>
        <taxon>Bacillati</taxon>
        <taxon>Actinomycetota</taxon>
        <taxon>Actinomycetes</taxon>
        <taxon>Mycobacteriales</taxon>
        <taxon>Gordoniaceae</taxon>
        <taxon>Gordonia</taxon>
    </lineage>
</organism>
<reference evidence="2 3" key="1">
    <citation type="submission" date="2011-12" db="EMBL/GenBank/DDBJ databases">
        <title>Whole genome shotgun sequence of Gordonia effusa NBRC 100432.</title>
        <authorList>
            <person name="Yoshida I."/>
            <person name="Takarada H."/>
            <person name="Hosoyama A."/>
            <person name="Tsuchikane K."/>
            <person name="Katsumata H."/>
            <person name="Yamazaki S."/>
            <person name="Fujita N."/>
        </authorList>
    </citation>
    <scope>NUCLEOTIDE SEQUENCE [LARGE SCALE GENOMIC DNA]</scope>
    <source>
        <strain evidence="2 3">NBRC 100432</strain>
    </source>
</reference>
<evidence type="ECO:0000313" key="3">
    <source>
        <dbReference type="Proteomes" id="UP000035034"/>
    </source>
</evidence>
<gene>
    <name evidence="2" type="ORF">GOEFS_014_00250</name>
</gene>
<feature type="compositionally biased region" description="Basic and acidic residues" evidence="1">
    <location>
        <begin position="373"/>
        <end position="383"/>
    </location>
</feature>
<dbReference type="Proteomes" id="UP000035034">
    <property type="component" value="Unassembled WGS sequence"/>
</dbReference>
<dbReference type="STRING" id="1077974.GOEFS_014_00250"/>